<proteinExistence type="predicted"/>
<name>A0A6A5YEU7_9PLEO</name>
<evidence type="ECO:0000313" key="1">
    <source>
        <dbReference type="EMBL" id="KAF2105585.1"/>
    </source>
</evidence>
<evidence type="ECO:0000313" key="2">
    <source>
        <dbReference type="Proteomes" id="UP000799770"/>
    </source>
</evidence>
<dbReference type="AlphaFoldDB" id="A0A6A5YEU7"/>
<organism evidence="1 2">
    <name type="scientific">Lophiotrema nucula</name>
    <dbReference type="NCBI Taxonomy" id="690887"/>
    <lineage>
        <taxon>Eukaryota</taxon>
        <taxon>Fungi</taxon>
        <taxon>Dikarya</taxon>
        <taxon>Ascomycota</taxon>
        <taxon>Pezizomycotina</taxon>
        <taxon>Dothideomycetes</taxon>
        <taxon>Pleosporomycetidae</taxon>
        <taxon>Pleosporales</taxon>
        <taxon>Lophiotremataceae</taxon>
        <taxon>Lophiotrema</taxon>
    </lineage>
</organism>
<dbReference type="Proteomes" id="UP000799770">
    <property type="component" value="Unassembled WGS sequence"/>
</dbReference>
<evidence type="ECO:0008006" key="3">
    <source>
        <dbReference type="Google" id="ProtNLM"/>
    </source>
</evidence>
<gene>
    <name evidence="1" type="ORF">BDV96DRAFT_359004</name>
</gene>
<dbReference type="EMBL" id="ML977376">
    <property type="protein sequence ID" value="KAF2105585.1"/>
    <property type="molecule type" value="Genomic_DNA"/>
</dbReference>
<keyword evidence="2" id="KW-1185">Reference proteome</keyword>
<protein>
    <recommendedName>
        <fullName evidence="3">F-box domain-containing protein</fullName>
    </recommendedName>
</protein>
<accession>A0A6A5YEU7</accession>
<sequence>MDQAQSKLAPLELLPLELLLPIIDDLLETKDTLKLALTSKWMNHVCNKHLYRSFEYIIRTPEQDKLFGNFLRALENQPSARQYVKEITIDERALIPLQGLAFDYPAQLNDDLTYDAYKDVVAGLRVPNNLRRSAMEAAELRLRLGGLLSLCKGLTNLHISLCESDSVFSSQDYASVLAPLTRTTFGPTSQPSHLFPRLTTLSLDLSSCKMSATHLYHLRGILTLPSLRTAMLTFPTLGNLYTNGETKLTSSIEELHLQMTASRNVILPGFLGCCTNLKTFTYRIVGRESFTWNPSLVLQNSAQTLQMVDLCADIPFSFWDTVYNEGDVLDFRDYHSLRTLLIPLPHPCRQPQPELTRRQRVQKLADALTRVLPASLDKVSFYMAADLTYRVPIYSSLCDVALFNKCGEHLLWSCLRQRLGLTPVDLDTSQALTAMGNGLNSLRGSTLYPSDAMVMASWDWLRGKTSCDCEELCKDVWEAAAPHFPHLKQVELLHFETERASRSRRYGKTERMYRTGAERGITIWTR</sequence>
<reference evidence="1" key="1">
    <citation type="journal article" date="2020" name="Stud. Mycol.">
        <title>101 Dothideomycetes genomes: a test case for predicting lifestyles and emergence of pathogens.</title>
        <authorList>
            <person name="Haridas S."/>
            <person name="Albert R."/>
            <person name="Binder M."/>
            <person name="Bloem J."/>
            <person name="Labutti K."/>
            <person name="Salamov A."/>
            <person name="Andreopoulos B."/>
            <person name="Baker S."/>
            <person name="Barry K."/>
            <person name="Bills G."/>
            <person name="Bluhm B."/>
            <person name="Cannon C."/>
            <person name="Castanera R."/>
            <person name="Culley D."/>
            <person name="Daum C."/>
            <person name="Ezra D."/>
            <person name="Gonzalez J."/>
            <person name="Henrissat B."/>
            <person name="Kuo A."/>
            <person name="Liang C."/>
            <person name="Lipzen A."/>
            <person name="Lutzoni F."/>
            <person name="Magnuson J."/>
            <person name="Mondo S."/>
            <person name="Nolan M."/>
            <person name="Ohm R."/>
            <person name="Pangilinan J."/>
            <person name="Park H.-J."/>
            <person name="Ramirez L."/>
            <person name="Alfaro M."/>
            <person name="Sun H."/>
            <person name="Tritt A."/>
            <person name="Yoshinaga Y."/>
            <person name="Zwiers L.-H."/>
            <person name="Turgeon B."/>
            <person name="Goodwin S."/>
            <person name="Spatafora J."/>
            <person name="Crous P."/>
            <person name="Grigoriev I."/>
        </authorList>
    </citation>
    <scope>NUCLEOTIDE SEQUENCE</scope>
    <source>
        <strain evidence="1">CBS 627.86</strain>
    </source>
</reference>